<evidence type="ECO:0000256" key="1">
    <source>
        <dbReference type="SAM" id="Phobius"/>
    </source>
</evidence>
<dbReference type="RefSeq" id="WP_133473652.1">
    <property type="nucleotide sequence ID" value="NZ_SNWP01000010.1"/>
</dbReference>
<keyword evidence="1" id="KW-0472">Membrane</keyword>
<organism evidence="3 4">
    <name type="scientific">Sediminibacterium goheungense</name>
    <dbReference type="NCBI Taxonomy" id="1086393"/>
    <lineage>
        <taxon>Bacteria</taxon>
        <taxon>Pseudomonadati</taxon>
        <taxon>Bacteroidota</taxon>
        <taxon>Chitinophagia</taxon>
        <taxon>Chitinophagales</taxon>
        <taxon>Chitinophagaceae</taxon>
        <taxon>Sediminibacterium</taxon>
    </lineage>
</organism>
<keyword evidence="1" id="KW-0812">Transmembrane</keyword>
<accession>A0A4R6J4A4</accession>
<name>A0A4R6J4A4_9BACT</name>
<proteinExistence type="predicted"/>
<keyword evidence="1" id="KW-1133">Transmembrane helix</keyword>
<keyword evidence="4" id="KW-1185">Reference proteome</keyword>
<dbReference type="Pfam" id="PF13239">
    <property type="entry name" value="2TM"/>
    <property type="match status" value="1"/>
</dbReference>
<evidence type="ECO:0000313" key="4">
    <source>
        <dbReference type="Proteomes" id="UP000295741"/>
    </source>
</evidence>
<dbReference type="AlphaFoldDB" id="A0A4R6J4A4"/>
<feature type="domain" description="2TM" evidence="2">
    <location>
        <begin position="13"/>
        <end position="74"/>
    </location>
</feature>
<sequence length="89" mass="10667">MESQKDERLWRIAKKRASFKRSLFAYIVIIAFLWAIWWFRIGRITGFVGTPWPIWVMLGWGIALGFQYFNAYNGSVRDLAEEEYEKLKK</sequence>
<feature type="transmembrane region" description="Helical" evidence="1">
    <location>
        <begin position="21"/>
        <end position="40"/>
    </location>
</feature>
<gene>
    <name evidence="3" type="ORF">BC659_1127</name>
</gene>
<protein>
    <submittedName>
        <fullName evidence="3">2TM domain-containing protein</fullName>
    </submittedName>
</protein>
<dbReference type="OrthoDB" id="8965954at2"/>
<dbReference type="Proteomes" id="UP000295741">
    <property type="component" value="Unassembled WGS sequence"/>
</dbReference>
<dbReference type="EMBL" id="SNWP01000010">
    <property type="protein sequence ID" value="TDO29045.1"/>
    <property type="molecule type" value="Genomic_DNA"/>
</dbReference>
<feature type="transmembrane region" description="Helical" evidence="1">
    <location>
        <begin position="52"/>
        <end position="69"/>
    </location>
</feature>
<evidence type="ECO:0000313" key="3">
    <source>
        <dbReference type="EMBL" id="TDO29045.1"/>
    </source>
</evidence>
<dbReference type="InterPro" id="IPR025698">
    <property type="entry name" value="2TM_dom"/>
</dbReference>
<comment type="caution">
    <text evidence="3">The sequence shown here is derived from an EMBL/GenBank/DDBJ whole genome shotgun (WGS) entry which is preliminary data.</text>
</comment>
<evidence type="ECO:0000259" key="2">
    <source>
        <dbReference type="Pfam" id="PF13239"/>
    </source>
</evidence>
<reference evidence="3 4" key="1">
    <citation type="submission" date="2019-03" db="EMBL/GenBank/DDBJ databases">
        <title>Genomic Encyclopedia of Archaeal and Bacterial Type Strains, Phase II (KMG-II): from individual species to whole genera.</title>
        <authorList>
            <person name="Goeker M."/>
        </authorList>
    </citation>
    <scope>NUCLEOTIDE SEQUENCE [LARGE SCALE GENOMIC DNA]</scope>
    <source>
        <strain evidence="3 4">DSM 28323</strain>
    </source>
</reference>